<dbReference type="Proteomes" id="UP000281985">
    <property type="component" value="Unassembled WGS sequence"/>
</dbReference>
<keyword evidence="1" id="KW-0812">Transmembrane</keyword>
<feature type="transmembrane region" description="Helical" evidence="1">
    <location>
        <begin position="6"/>
        <end position="29"/>
    </location>
</feature>
<keyword evidence="1" id="KW-1133">Transmembrane helix</keyword>
<name>A0A3M0FUT3_9FLAO</name>
<feature type="transmembrane region" description="Helical" evidence="1">
    <location>
        <begin position="193"/>
        <end position="212"/>
    </location>
</feature>
<keyword evidence="1" id="KW-0472">Membrane</keyword>
<gene>
    <name evidence="2" type="ORF">EAX61_14165</name>
</gene>
<evidence type="ECO:0000313" key="3">
    <source>
        <dbReference type="Proteomes" id="UP000281985"/>
    </source>
</evidence>
<feature type="transmembrane region" description="Helical" evidence="1">
    <location>
        <begin position="154"/>
        <end position="173"/>
    </location>
</feature>
<accession>A0A3M0FUT3</accession>
<proteinExistence type="predicted"/>
<comment type="caution">
    <text evidence="2">The sequence shown here is derived from an EMBL/GenBank/DDBJ whole genome shotgun (WGS) entry which is preliminary data.</text>
</comment>
<feature type="transmembrane region" description="Helical" evidence="1">
    <location>
        <begin position="63"/>
        <end position="81"/>
    </location>
</feature>
<sequence>MLIVAMNYLTYIVISVEIIAALAATFYFYKYKNTTLKWLLPLLWYIPANEIFCNFIVSRSFFYPFYNLYDIIVSVSILLIIKSQLRTRVRKKILRYLIIACLISFIINMLLINPLKEFTTGAFTFSACLIVVALLYYLIELLKIDEILNPSHNIFLWISAGFLIFHISYPILYFSRRFLNAGSLAFYNSLDKLHVTVVVLSYKTITFGFFWGKKMESAITN</sequence>
<protein>
    <submittedName>
        <fullName evidence="2">Uncharacterized protein</fullName>
    </submittedName>
</protein>
<keyword evidence="3" id="KW-1185">Reference proteome</keyword>
<dbReference type="AlphaFoldDB" id="A0A3M0FUT3"/>
<dbReference type="EMBL" id="REFV01000016">
    <property type="protein sequence ID" value="RMB56550.1"/>
    <property type="molecule type" value="Genomic_DNA"/>
</dbReference>
<evidence type="ECO:0000313" key="2">
    <source>
        <dbReference type="EMBL" id="RMB56550.1"/>
    </source>
</evidence>
<feature type="transmembrane region" description="Helical" evidence="1">
    <location>
        <begin position="118"/>
        <end position="142"/>
    </location>
</feature>
<feature type="transmembrane region" description="Helical" evidence="1">
    <location>
        <begin position="93"/>
        <end position="112"/>
    </location>
</feature>
<organism evidence="2 3">
    <name type="scientific">Dokdonia sinensis</name>
    <dbReference type="NCBI Taxonomy" id="2479847"/>
    <lineage>
        <taxon>Bacteria</taxon>
        <taxon>Pseudomonadati</taxon>
        <taxon>Bacteroidota</taxon>
        <taxon>Flavobacteriia</taxon>
        <taxon>Flavobacteriales</taxon>
        <taxon>Flavobacteriaceae</taxon>
        <taxon>Dokdonia</taxon>
    </lineage>
</organism>
<evidence type="ECO:0000256" key="1">
    <source>
        <dbReference type="SAM" id="Phobius"/>
    </source>
</evidence>
<reference evidence="2 3" key="1">
    <citation type="submission" date="2018-10" db="EMBL/GenBank/DDBJ databases">
        <title>Dokdonia luteus sp. nov., isolated from sea water.</title>
        <authorList>
            <person name="Zhou L.Y."/>
            <person name="Du Z.J."/>
        </authorList>
    </citation>
    <scope>NUCLEOTIDE SEQUENCE [LARGE SCALE GENOMIC DNA]</scope>
    <source>
        <strain evidence="2 3">SH27</strain>
    </source>
</reference>